<dbReference type="PROSITE" id="PS51257">
    <property type="entry name" value="PROKAR_LIPOPROTEIN"/>
    <property type="match status" value="1"/>
</dbReference>
<dbReference type="InterPro" id="IPR001322">
    <property type="entry name" value="Lamin_tail_dom"/>
</dbReference>
<organism evidence="2 3">
    <name type="scientific">Rubrobacter taiwanensis</name>
    <dbReference type="NCBI Taxonomy" id="185139"/>
    <lineage>
        <taxon>Bacteria</taxon>
        <taxon>Bacillati</taxon>
        <taxon>Actinomycetota</taxon>
        <taxon>Rubrobacteria</taxon>
        <taxon>Rubrobacterales</taxon>
        <taxon>Rubrobacteraceae</taxon>
        <taxon>Rubrobacter</taxon>
    </lineage>
</organism>
<dbReference type="EMBL" id="SKBU01000015">
    <property type="protein sequence ID" value="TCJ16697.1"/>
    <property type="molecule type" value="Genomic_DNA"/>
</dbReference>
<proteinExistence type="predicted"/>
<evidence type="ECO:0000259" key="1">
    <source>
        <dbReference type="PROSITE" id="PS51841"/>
    </source>
</evidence>
<reference evidence="2 3" key="1">
    <citation type="submission" date="2019-03" db="EMBL/GenBank/DDBJ databases">
        <title>Whole genome sequence of a novel Rubrobacter taiwanensis strain, isolated from Yellowstone National Park.</title>
        <authorList>
            <person name="Freed S."/>
            <person name="Ramaley R.F."/>
            <person name="Kyndt J.A."/>
        </authorList>
    </citation>
    <scope>NUCLEOTIDE SEQUENCE [LARGE SCALE GENOMIC DNA]</scope>
    <source>
        <strain evidence="2 3">Yellowstone</strain>
    </source>
</reference>
<sequence length="328" mass="34678">MLSRLAVLVLVPAVLLVIGCGIEEPAPEPPPEPVEVEAAPFGTPEDETAVAETQVEALEGTPFELNLNQPVPPDFRAAYQRRAIIVVGFFKPEADFTQGERVNYPQGLTVDREVSSALESLRPEYPGVEFFTYDIGRPGPAAPAGGLRSGEYGSLAAQLNVGFTPFVAVLAPRAGGYHIENLWQGYVEAGVMDQALFDVTTDESVRTNTSEFAVTLESVRLTSAGGGIEYFTVTNESAEDVNLRGWSLRVLDPELGEPGEDSPGVQIPDSIPIAPGETVSVGRVPGITDERGDRVAGTFRGGREMNLVAGDQVALVDPSGAVAGSAVI</sequence>
<keyword evidence="3" id="KW-1185">Reference proteome</keyword>
<dbReference type="RefSeq" id="WP_132690793.1">
    <property type="nucleotide sequence ID" value="NZ_SKBU01000015.1"/>
</dbReference>
<protein>
    <recommendedName>
        <fullName evidence="1">LTD domain-containing protein</fullName>
    </recommendedName>
</protein>
<accession>A0A4R1BHN9</accession>
<dbReference type="OrthoDB" id="5241863at2"/>
<feature type="domain" description="LTD" evidence="1">
    <location>
        <begin position="210"/>
        <end position="328"/>
    </location>
</feature>
<dbReference type="AlphaFoldDB" id="A0A4R1BHN9"/>
<dbReference type="PROSITE" id="PS51841">
    <property type="entry name" value="LTD"/>
    <property type="match status" value="1"/>
</dbReference>
<name>A0A4R1BHN9_9ACTN</name>
<comment type="caution">
    <text evidence="2">The sequence shown here is derived from an EMBL/GenBank/DDBJ whole genome shotgun (WGS) entry which is preliminary data.</text>
</comment>
<dbReference type="Proteomes" id="UP000295244">
    <property type="component" value="Unassembled WGS sequence"/>
</dbReference>
<evidence type="ECO:0000313" key="3">
    <source>
        <dbReference type="Proteomes" id="UP000295244"/>
    </source>
</evidence>
<evidence type="ECO:0000313" key="2">
    <source>
        <dbReference type="EMBL" id="TCJ16697.1"/>
    </source>
</evidence>
<gene>
    <name evidence="2" type="ORF">E0L93_08150</name>
</gene>